<comment type="caution">
    <text evidence="2">The sequence shown here is derived from an EMBL/GenBank/DDBJ whole genome shotgun (WGS) entry which is preliminary data.</text>
</comment>
<reference evidence="3" key="1">
    <citation type="journal article" date="2023" name="Commun. Biol.">
        <title>Genome analysis of Parmales, the sister group of diatoms, reveals the evolutionary specialization of diatoms from phago-mixotrophs to photoautotrophs.</title>
        <authorList>
            <person name="Ban H."/>
            <person name="Sato S."/>
            <person name="Yoshikawa S."/>
            <person name="Yamada K."/>
            <person name="Nakamura Y."/>
            <person name="Ichinomiya M."/>
            <person name="Sato N."/>
            <person name="Blanc-Mathieu R."/>
            <person name="Endo H."/>
            <person name="Kuwata A."/>
            <person name="Ogata H."/>
        </authorList>
    </citation>
    <scope>NUCLEOTIDE SEQUENCE [LARGE SCALE GENOMIC DNA]</scope>
</reference>
<accession>A0A9W7G4U5</accession>
<protein>
    <submittedName>
        <fullName evidence="2">Uncharacterized protein</fullName>
    </submittedName>
</protein>
<sequence>MLRSSLHAVPDLDGYIPVTVRRSSHGKSAKKWFHCHRWTNKSKISGSPIDRSDRRWDFNAFSEPEQSDDQILEEEEEEEEEESQGEFVVKKKKMKRERVVASKGA</sequence>
<keyword evidence="3" id="KW-1185">Reference proteome</keyword>
<evidence type="ECO:0000256" key="1">
    <source>
        <dbReference type="SAM" id="MobiDB-lite"/>
    </source>
</evidence>
<evidence type="ECO:0000313" key="3">
    <source>
        <dbReference type="Proteomes" id="UP001165065"/>
    </source>
</evidence>
<gene>
    <name evidence="2" type="ORF">TrCOL_g2579</name>
</gene>
<feature type="compositionally biased region" description="Acidic residues" evidence="1">
    <location>
        <begin position="65"/>
        <end position="84"/>
    </location>
</feature>
<name>A0A9W7G4U5_9STRA</name>
<dbReference type="Proteomes" id="UP001165065">
    <property type="component" value="Unassembled WGS sequence"/>
</dbReference>
<dbReference type="EMBL" id="BRYA01000027">
    <property type="protein sequence ID" value="GMI33123.1"/>
    <property type="molecule type" value="Genomic_DNA"/>
</dbReference>
<feature type="region of interest" description="Disordered" evidence="1">
    <location>
        <begin position="64"/>
        <end position="91"/>
    </location>
</feature>
<organism evidence="2 3">
    <name type="scientific">Triparma columacea</name>
    <dbReference type="NCBI Taxonomy" id="722753"/>
    <lineage>
        <taxon>Eukaryota</taxon>
        <taxon>Sar</taxon>
        <taxon>Stramenopiles</taxon>
        <taxon>Ochrophyta</taxon>
        <taxon>Bolidophyceae</taxon>
        <taxon>Parmales</taxon>
        <taxon>Triparmaceae</taxon>
        <taxon>Triparma</taxon>
    </lineage>
</organism>
<proteinExistence type="predicted"/>
<dbReference type="AlphaFoldDB" id="A0A9W7G4U5"/>
<evidence type="ECO:0000313" key="2">
    <source>
        <dbReference type="EMBL" id="GMI33123.1"/>
    </source>
</evidence>
<feature type="non-terminal residue" evidence="2">
    <location>
        <position position="105"/>
    </location>
</feature>